<dbReference type="InterPro" id="IPR007021">
    <property type="entry name" value="DUF659"/>
</dbReference>
<accession>A0A438JH74</accession>
<proteinExistence type="predicted"/>
<dbReference type="AlphaFoldDB" id="A0A438JH74"/>
<feature type="compositionally biased region" description="Basic and acidic residues" evidence="1">
    <location>
        <begin position="605"/>
        <end position="628"/>
    </location>
</feature>
<dbReference type="Pfam" id="PF04937">
    <property type="entry name" value="DUF659"/>
    <property type="match status" value="1"/>
</dbReference>
<feature type="domain" description="HAT C-terminal dimerisation" evidence="3">
    <location>
        <begin position="489"/>
        <end position="542"/>
    </location>
</feature>
<organism evidence="4 5">
    <name type="scientific">Vitis vinifera</name>
    <name type="common">Grape</name>
    <dbReference type="NCBI Taxonomy" id="29760"/>
    <lineage>
        <taxon>Eukaryota</taxon>
        <taxon>Viridiplantae</taxon>
        <taxon>Streptophyta</taxon>
        <taxon>Embryophyta</taxon>
        <taxon>Tracheophyta</taxon>
        <taxon>Spermatophyta</taxon>
        <taxon>Magnoliopsida</taxon>
        <taxon>eudicotyledons</taxon>
        <taxon>Gunneridae</taxon>
        <taxon>Pentapetalae</taxon>
        <taxon>rosids</taxon>
        <taxon>Vitales</taxon>
        <taxon>Vitaceae</taxon>
        <taxon>Viteae</taxon>
        <taxon>Vitis</taxon>
    </lineage>
</organism>
<dbReference type="InterPro" id="IPR008906">
    <property type="entry name" value="HATC_C_dom"/>
</dbReference>
<dbReference type="Pfam" id="PF05699">
    <property type="entry name" value="Dimer_Tnp_hAT"/>
    <property type="match status" value="1"/>
</dbReference>
<dbReference type="InterPro" id="IPR012337">
    <property type="entry name" value="RNaseH-like_sf"/>
</dbReference>
<feature type="compositionally biased region" description="Polar residues" evidence="1">
    <location>
        <begin position="629"/>
        <end position="647"/>
    </location>
</feature>
<dbReference type="GO" id="GO:0046983">
    <property type="term" value="F:protein dimerization activity"/>
    <property type="evidence" value="ECO:0007669"/>
    <property type="project" value="InterPro"/>
</dbReference>
<evidence type="ECO:0008006" key="6">
    <source>
        <dbReference type="Google" id="ProtNLM"/>
    </source>
</evidence>
<gene>
    <name evidence="4" type="ORF">CK203_017733</name>
</gene>
<sequence length="703" mass="79538">MASEGGSAMPGEIRLGSIVHQLRDPHNNTKKCPRVPPEVKEEIRLLVHDKQKAKAKKNADIEDIRSQLRGTMGTHHTHLVNEDDDDEDAEDEMCICIRQICTQMSGCISSVVRASKASNWEREQHENIVGSKRKSGEFLLVYRRRCENHRVCDIRIIHPLLPLRFTSLLHVAPAKAKSHHFKNMIIGAQQAGMGIEPPSPYEIKNKYLEMEYKEMEAYVNQQREKWKTYGCTIMSDGWTGPTKLSIINFMVYSKGTTVFLKSVDASNYIKDHKYIYELLKTIIKEVGKENVVQIVTDNGSAFMKAGKQLMKKYNLYWTPCAAHCIDLIFEDIGKRPNVIEVINNARKITNFIYNHGWLLAQMRKYCGGDIVRPGATSCSHNAICVRAYARDEREPYSSRSWRLDVQNNTRSLEKTLKHPLHAAAYFLNPRFQYRRGVGSDPELLQAVHDVFAKLDPTTESLGQFGNELVLFRDAKRGFGDRAAIAARSTMVPAEWWFMYGNQTPTLRKLAIKVLSQTASSSACERNWSTFALIHTKQRNQNDRVAEKDYLDLLDISAEVGEEEDNQLFQWVRPIHLDDEVGNPDPRIAAHAREFGVNVERVLSEEVHSESFSKDTDDSFMRHDSHQEIDSTSAGHSSRPSAAGTSASGYDGSRGGTDDGGDNGEEILMNVDIVNIQSANLLVKMISHTAHRMKTMALEELVQA</sequence>
<dbReference type="PANTHER" id="PTHR32166">
    <property type="entry name" value="OSJNBA0013A04.12 PROTEIN"/>
    <property type="match status" value="1"/>
</dbReference>
<feature type="region of interest" description="Disordered" evidence="1">
    <location>
        <begin position="605"/>
        <end position="663"/>
    </location>
</feature>
<dbReference type="SUPFAM" id="SSF53098">
    <property type="entry name" value="Ribonuclease H-like"/>
    <property type="match status" value="1"/>
</dbReference>
<evidence type="ECO:0000313" key="5">
    <source>
        <dbReference type="Proteomes" id="UP000288805"/>
    </source>
</evidence>
<protein>
    <recommendedName>
        <fullName evidence="6">DUF659 domain-containing protein</fullName>
    </recommendedName>
</protein>
<dbReference type="Proteomes" id="UP000288805">
    <property type="component" value="Unassembled WGS sequence"/>
</dbReference>
<feature type="domain" description="DUF659" evidence="2">
    <location>
        <begin position="198"/>
        <end position="348"/>
    </location>
</feature>
<evidence type="ECO:0000256" key="1">
    <source>
        <dbReference type="SAM" id="MobiDB-lite"/>
    </source>
</evidence>
<evidence type="ECO:0000259" key="2">
    <source>
        <dbReference type="Pfam" id="PF04937"/>
    </source>
</evidence>
<evidence type="ECO:0000259" key="3">
    <source>
        <dbReference type="Pfam" id="PF05699"/>
    </source>
</evidence>
<name>A0A438JH74_VITVI</name>
<comment type="caution">
    <text evidence="4">The sequence shown here is derived from an EMBL/GenBank/DDBJ whole genome shotgun (WGS) entry which is preliminary data.</text>
</comment>
<dbReference type="PANTHER" id="PTHR32166:SF122">
    <property type="entry name" value="OS09G0499600 PROTEIN"/>
    <property type="match status" value="1"/>
</dbReference>
<evidence type="ECO:0000313" key="4">
    <source>
        <dbReference type="EMBL" id="RVX08304.1"/>
    </source>
</evidence>
<reference evidence="4 5" key="1">
    <citation type="journal article" date="2018" name="PLoS Genet.">
        <title>Population sequencing reveals clonal diversity and ancestral inbreeding in the grapevine cultivar Chardonnay.</title>
        <authorList>
            <person name="Roach M.J."/>
            <person name="Johnson D.L."/>
            <person name="Bohlmann J."/>
            <person name="van Vuuren H.J."/>
            <person name="Jones S.J."/>
            <person name="Pretorius I.S."/>
            <person name="Schmidt S.A."/>
            <person name="Borneman A.R."/>
        </authorList>
    </citation>
    <scope>NUCLEOTIDE SEQUENCE [LARGE SCALE GENOMIC DNA]</scope>
    <source>
        <strain evidence="5">cv. Chardonnay</strain>
        <tissue evidence="4">Leaf</tissue>
    </source>
</reference>
<dbReference type="EMBL" id="QGNW01000042">
    <property type="protein sequence ID" value="RVX08304.1"/>
    <property type="molecule type" value="Genomic_DNA"/>
</dbReference>